<dbReference type="Pfam" id="PF07690">
    <property type="entry name" value="MFS_1"/>
    <property type="match status" value="2"/>
</dbReference>
<name>A0AAD7XAW2_9APHY</name>
<keyword evidence="9" id="KW-1185">Reference proteome</keyword>
<dbReference type="Proteomes" id="UP001215151">
    <property type="component" value="Unassembled WGS sequence"/>
</dbReference>
<evidence type="ECO:0000256" key="4">
    <source>
        <dbReference type="ARBA" id="ARBA00022989"/>
    </source>
</evidence>
<keyword evidence="5 6" id="KW-0472">Membrane</keyword>
<evidence type="ECO:0000259" key="7">
    <source>
        <dbReference type="PROSITE" id="PS50850"/>
    </source>
</evidence>
<dbReference type="PANTHER" id="PTHR42718:SF9">
    <property type="entry name" value="MAJOR FACILITATOR SUPERFAMILY MULTIDRUG TRANSPORTER MFSC"/>
    <property type="match status" value="1"/>
</dbReference>
<sequence length="638" mass="68747">MSTSTAEKEDGPITEYSAPPEQLNRSLARNVVLICTLTLAMILNTANITAVVISLPIIGRELNIVEYKLQWIISAYSLSSVPDLYSRKYTFILGSALMGALGLGCGFAQDEVTLDILRGLQGIGAAACIPAALGILAHSFPPSRIRSVAFATFAAGAPIGAAIGSAIGSVLTQLTEKTWRSTFWFLAGLSAVCCIGGLVSIDSDFVHGIVDRRVDWLGAFLVTTGLTLIIFVLSDGSIAPDGWRTGYIISLLIVGTIFLALFVWWEHYLEQLHERASASREQRWTPPPLMSVTVWTRAQGKLAVMLIIAFLEWCSFMSFMFWIQLYYQNYVGLNPILTMVRMTPMFVTGIICNLIVALVVGRIPAVFLIAIGTLCTGLANLLFAVIDPSAPFWAFGFPAAIISVFGADFVFATGTLFVAKVCLPHEQSVGGALFQTLTQVGTAFGVAISTIVFNSTIARSSLEYGVVVNESGTNAPRAAQLVAYKAAMWTGCAFGFAGAVLAVAFLGGVGVVGHEEATVDSNSNTTTNEEKVRTAAKLIMDGSSKQYCFERRLYDQILGIGYRARIPYLCYHNVYHYFRSTRTKGTLLVGSSLHQTSTVDSKNTHLLGGRISPRGTARAVCASTFSTRAAVALRRSDT</sequence>
<keyword evidence="4 6" id="KW-1133">Transmembrane helix</keyword>
<feature type="transmembrane region" description="Helical" evidence="6">
    <location>
        <begin position="392"/>
        <end position="419"/>
    </location>
</feature>
<dbReference type="Gene3D" id="1.20.1250.20">
    <property type="entry name" value="MFS general substrate transporter like domains"/>
    <property type="match status" value="2"/>
</dbReference>
<evidence type="ECO:0000313" key="9">
    <source>
        <dbReference type="Proteomes" id="UP001215151"/>
    </source>
</evidence>
<dbReference type="AlphaFoldDB" id="A0AAD7XAW2"/>
<keyword evidence="3 6" id="KW-0812">Transmembrane</keyword>
<dbReference type="PROSITE" id="PS50850">
    <property type="entry name" value="MFS"/>
    <property type="match status" value="1"/>
</dbReference>
<dbReference type="SUPFAM" id="SSF103473">
    <property type="entry name" value="MFS general substrate transporter"/>
    <property type="match status" value="2"/>
</dbReference>
<feature type="transmembrane region" description="Helical" evidence="6">
    <location>
        <begin position="486"/>
        <end position="512"/>
    </location>
</feature>
<evidence type="ECO:0000256" key="3">
    <source>
        <dbReference type="ARBA" id="ARBA00022692"/>
    </source>
</evidence>
<feature type="transmembrane region" description="Helical" evidence="6">
    <location>
        <begin position="31"/>
        <end position="58"/>
    </location>
</feature>
<proteinExistence type="predicted"/>
<feature type="transmembrane region" description="Helical" evidence="6">
    <location>
        <begin position="214"/>
        <end position="233"/>
    </location>
</feature>
<feature type="domain" description="Major facilitator superfamily (MFS) profile" evidence="7">
    <location>
        <begin position="1"/>
        <end position="516"/>
    </location>
</feature>
<dbReference type="InterPro" id="IPR020846">
    <property type="entry name" value="MFS_dom"/>
</dbReference>
<feature type="transmembrane region" description="Helical" evidence="6">
    <location>
        <begin position="245"/>
        <end position="265"/>
    </location>
</feature>
<dbReference type="PANTHER" id="PTHR42718">
    <property type="entry name" value="MAJOR FACILITATOR SUPERFAMILY MULTIDRUG TRANSPORTER MFSC"/>
    <property type="match status" value="1"/>
</dbReference>
<gene>
    <name evidence="8" type="ORF">ONZ51_g6698</name>
</gene>
<feature type="transmembrane region" description="Helical" evidence="6">
    <location>
        <begin position="339"/>
        <end position="360"/>
    </location>
</feature>
<dbReference type="EMBL" id="JAPEVG010000165">
    <property type="protein sequence ID" value="KAJ8475221.1"/>
    <property type="molecule type" value="Genomic_DNA"/>
</dbReference>
<feature type="transmembrane region" description="Helical" evidence="6">
    <location>
        <begin position="89"/>
        <end position="110"/>
    </location>
</feature>
<feature type="transmembrane region" description="Helical" evidence="6">
    <location>
        <begin position="431"/>
        <end position="453"/>
    </location>
</feature>
<evidence type="ECO:0000256" key="6">
    <source>
        <dbReference type="SAM" id="Phobius"/>
    </source>
</evidence>
<feature type="transmembrane region" description="Helical" evidence="6">
    <location>
        <begin position="148"/>
        <end position="171"/>
    </location>
</feature>
<feature type="transmembrane region" description="Helical" evidence="6">
    <location>
        <begin position="302"/>
        <end position="327"/>
    </location>
</feature>
<keyword evidence="2" id="KW-0813">Transport</keyword>
<evidence type="ECO:0000256" key="2">
    <source>
        <dbReference type="ARBA" id="ARBA00022448"/>
    </source>
</evidence>
<organism evidence="8 9">
    <name type="scientific">Trametes cubensis</name>
    <dbReference type="NCBI Taxonomy" id="1111947"/>
    <lineage>
        <taxon>Eukaryota</taxon>
        <taxon>Fungi</taxon>
        <taxon>Dikarya</taxon>
        <taxon>Basidiomycota</taxon>
        <taxon>Agaricomycotina</taxon>
        <taxon>Agaricomycetes</taxon>
        <taxon>Polyporales</taxon>
        <taxon>Polyporaceae</taxon>
        <taxon>Trametes</taxon>
    </lineage>
</organism>
<protein>
    <recommendedName>
        <fullName evidence="7">Major facilitator superfamily (MFS) profile domain-containing protein</fullName>
    </recommendedName>
</protein>
<dbReference type="InterPro" id="IPR011701">
    <property type="entry name" value="MFS"/>
</dbReference>
<dbReference type="InterPro" id="IPR036259">
    <property type="entry name" value="MFS_trans_sf"/>
</dbReference>
<reference evidence="8" key="1">
    <citation type="submission" date="2022-11" db="EMBL/GenBank/DDBJ databases">
        <title>Genome Sequence of Cubamyces cubensis.</title>
        <authorList>
            <person name="Buettner E."/>
        </authorList>
    </citation>
    <scope>NUCLEOTIDE SEQUENCE</scope>
    <source>
        <strain evidence="8">MPL-01</strain>
    </source>
</reference>
<comment type="subcellular location">
    <subcellularLocation>
        <location evidence="1">Membrane</location>
        <topology evidence="1">Multi-pass membrane protein</topology>
    </subcellularLocation>
</comment>
<evidence type="ECO:0000313" key="8">
    <source>
        <dbReference type="EMBL" id="KAJ8475221.1"/>
    </source>
</evidence>
<feature type="transmembrane region" description="Helical" evidence="6">
    <location>
        <begin position="367"/>
        <end position="386"/>
    </location>
</feature>
<evidence type="ECO:0000256" key="5">
    <source>
        <dbReference type="ARBA" id="ARBA00023136"/>
    </source>
</evidence>
<feature type="transmembrane region" description="Helical" evidence="6">
    <location>
        <begin position="183"/>
        <end position="202"/>
    </location>
</feature>
<comment type="caution">
    <text evidence="8">The sequence shown here is derived from an EMBL/GenBank/DDBJ whole genome shotgun (WGS) entry which is preliminary data.</text>
</comment>
<evidence type="ECO:0000256" key="1">
    <source>
        <dbReference type="ARBA" id="ARBA00004141"/>
    </source>
</evidence>
<dbReference type="GO" id="GO:0022857">
    <property type="term" value="F:transmembrane transporter activity"/>
    <property type="evidence" value="ECO:0007669"/>
    <property type="project" value="InterPro"/>
</dbReference>
<dbReference type="GO" id="GO:0016020">
    <property type="term" value="C:membrane"/>
    <property type="evidence" value="ECO:0007669"/>
    <property type="project" value="UniProtKB-SubCell"/>
</dbReference>
<accession>A0AAD7XAW2</accession>